<name>A0A4R4Y156_9PSEU</name>
<organism evidence="1 2">
    <name type="scientific">Saccharopolyspora elongata</name>
    <dbReference type="NCBI Taxonomy" id="2530387"/>
    <lineage>
        <taxon>Bacteria</taxon>
        <taxon>Bacillati</taxon>
        <taxon>Actinomycetota</taxon>
        <taxon>Actinomycetes</taxon>
        <taxon>Pseudonocardiales</taxon>
        <taxon>Pseudonocardiaceae</taxon>
        <taxon>Saccharopolyspora</taxon>
    </lineage>
</organism>
<sequence>MRRYVSRGARLWVLTWDVDQAWGHLAILTGRAPVFVRFVQLEDDPPLYELARTCSSASRGGLRQLWFLGEGDSEGDLA</sequence>
<gene>
    <name evidence="1" type="ORF">E1288_39980</name>
</gene>
<dbReference type="Proteomes" id="UP000294947">
    <property type="component" value="Unassembled WGS sequence"/>
</dbReference>
<protein>
    <submittedName>
        <fullName evidence="1">Uncharacterized protein</fullName>
    </submittedName>
</protein>
<dbReference type="AlphaFoldDB" id="A0A4R4Y156"/>
<comment type="caution">
    <text evidence="1">The sequence shown here is derived from an EMBL/GenBank/DDBJ whole genome shotgun (WGS) entry which is preliminary data.</text>
</comment>
<evidence type="ECO:0000313" key="1">
    <source>
        <dbReference type="EMBL" id="TDD37785.1"/>
    </source>
</evidence>
<evidence type="ECO:0000313" key="2">
    <source>
        <dbReference type="Proteomes" id="UP000294947"/>
    </source>
</evidence>
<proteinExistence type="predicted"/>
<dbReference type="RefSeq" id="WP_132493887.1">
    <property type="nucleotide sequence ID" value="NZ_SMKW01000092.1"/>
</dbReference>
<dbReference type="EMBL" id="SMKW01000092">
    <property type="protein sequence ID" value="TDD37785.1"/>
    <property type="molecule type" value="Genomic_DNA"/>
</dbReference>
<reference evidence="1 2" key="1">
    <citation type="submission" date="2019-03" db="EMBL/GenBank/DDBJ databases">
        <title>Draft genome sequences of novel Actinobacteria.</title>
        <authorList>
            <person name="Sahin N."/>
            <person name="Ay H."/>
            <person name="Saygin H."/>
        </authorList>
    </citation>
    <scope>NUCLEOTIDE SEQUENCE [LARGE SCALE GENOMIC DNA]</scope>
    <source>
        <strain evidence="1 2">7K502</strain>
    </source>
</reference>
<accession>A0A4R4Y156</accession>
<keyword evidence="2" id="KW-1185">Reference proteome</keyword>